<evidence type="ECO:0000256" key="1">
    <source>
        <dbReference type="ARBA" id="ARBA00010888"/>
    </source>
</evidence>
<dbReference type="NCBIfam" id="NF003997">
    <property type="entry name" value="PRK05473.1"/>
    <property type="match status" value="1"/>
</dbReference>
<protein>
    <recommendedName>
        <fullName evidence="4">IreB family regulatory phosphoprotein</fullName>
    </recommendedName>
</protein>
<comment type="similarity">
    <text evidence="1">Belongs to the UPF0297 family.</text>
</comment>
<accession>A0A2J8B0Z9</accession>
<evidence type="ECO:0008006" key="4">
    <source>
        <dbReference type="Google" id="ProtNLM"/>
    </source>
</evidence>
<proteinExistence type="inferred from homology"/>
<comment type="caution">
    <text evidence="2">The sequence shown here is derived from an EMBL/GenBank/DDBJ whole genome shotgun (WGS) entry which is preliminary data.</text>
</comment>
<dbReference type="PANTHER" id="PTHR40067:SF1">
    <property type="entry name" value="UPF0297 PROTEIN YRZL"/>
    <property type="match status" value="1"/>
</dbReference>
<reference evidence="3" key="1">
    <citation type="submission" date="2017-04" db="EMBL/GenBank/DDBJ databases">
        <authorList>
            <person name="Bumgarner R.E."/>
            <person name="Fredricks D.N."/>
            <person name="Srinivasan S."/>
        </authorList>
    </citation>
    <scope>NUCLEOTIDE SEQUENCE [LARGE SCALE GENOMIC DNA]</scope>
    <source>
        <strain evidence="3">KA00405</strain>
    </source>
</reference>
<sequence length="87" mass="9956">MDDSRTTRFVLGQDKQAEAAEIMRQVLAALEEKGYNPVSQLVGYFLSDDPTYITNYANARGVIRRMERDELLEVILQKYIASLRQDG</sequence>
<gene>
    <name evidence="2" type="ORF">B7R76_06185</name>
</gene>
<dbReference type="EMBL" id="NBZD01000003">
    <property type="protein sequence ID" value="PNH18425.1"/>
    <property type="molecule type" value="Genomic_DNA"/>
</dbReference>
<dbReference type="AlphaFoldDB" id="A0A2J8B0Z9"/>
<evidence type="ECO:0000313" key="3">
    <source>
        <dbReference type="Proteomes" id="UP000236394"/>
    </source>
</evidence>
<dbReference type="InterPro" id="IPR009309">
    <property type="entry name" value="IreB"/>
</dbReference>
<dbReference type="Pfam" id="PF06135">
    <property type="entry name" value="IreB"/>
    <property type="match status" value="1"/>
</dbReference>
<dbReference type="PANTHER" id="PTHR40067">
    <property type="entry name" value="UPF0297 PROTEIN YRZL"/>
    <property type="match status" value="1"/>
</dbReference>
<dbReference type="OMA" id="GYHPINQ"/>
<evidence type="ECO:0000313" key="2">
    <source>
        <dbReference type="EMBL" id="PNH18425.1"/>
    </source>
</evidence>
<organism evidence="2 3">
    <name type="scientific">Mageeibacillus indolicus</name>
    <dbReference type="NCBI Taxonomy" id="884684"/>
    <lineage>
        <taxon>Bacteria</taxon>
        <taxon>Bacillati</taxon>
        <taxon>Bacillota</taxon>
        <taxon>Clostridia</taxon>
        <taxon>Eubacteriales</taxon>
        <taxon>Oscillospiraceae</taxon>
        <taxon>Mageeibacillus</taxon>
    </lineage>
</organism>
<dbReference type="Proteomes" id="UP000236394">
    <property type="component" value="Unassembled WGS sequence"/>
</dbReference>
<name>A0A2J8B0Z9_9FIRM</name>
<dbReference type="RefSeq" id="WP_012992684.1">
    <property type="nucleotide sequence ID" value="NZ_NBZD01000003.1"/>
</dbReference>